<sequence length="220" mass="25501">MSEKELYNAVVLSESLYFSDIFQKVLAQYNIVQEEHTRLTDYTYKSTFRKGGSILTSYYFANHEVMFVQASELYSLFVIALDSVIEGITGMEIYLEESNQDSSLIRMENRIVNEKGKCETFPYMQLYGQELWHSPAFLLANREGLLQLREAIDVALQNGEYRHVTSSSEGDGYDLLIKRIEEDVEWSRVETPYTGLSNKEEGTIKPSDLFSQYRIILEEE</sequence>
<proteinExistence type="predicted"/>
<name>A0A845F255_9BACL</name>
<comment type="caution">
    <text evidence="1">The sequence shown here is derived from an EMBL/GenBank/DDBJ whole genome shotgun (WGS) entry which is preliminary data.</text>
</comment>
<dbReference type="RefSeq" id="WP_160920227.1">
    <property type="nucleotide sequence ID" value="NZ_WMEY01000005.1"/>
</dbReference>
<dbReference type="AlphaFoldDB" id="A0A845F255"/>
<dbReference type="EMBL" id="WMEY01000005">
    <property type="protein sequence ID" value="MYL64814.1"/>
    <property type="molecule type" value="Genomic_DNA"/>
</dbReference>
<reference evidence="1 2" key="1">
    <citation type="submission" date="2019-11" db="EMBL/GenBank/DDBJ databases">
        <title>Genome sequences of 17 halophilic strains isolated from different environments.</title>
        <authorList>
            <person name="Furrow R.E."/>
        </authorList>
    </citation>
    <scope>NUCLEOTIDE SEQUENCE [LARGE SCALE GENOMIC DNA]</scope>
    <source>
        <strain evidence="1 2">22506_14_FS</strain>
    </source>
</reference>
<accession>A0A845F255</accession>
<protein>
    <submittedName>
        <fullName evidence="1">Uncharacterized protein</fullName>
    </submittedName>
</protein>
<organism evidence="1 2">
    <name type="scientific">Guptibacillus hwajinpoensis</name>
    <dbReference type="NCBI Taxonomy" id="208199"/>
    <lineage>
        <taxon>Bacteria</taxon>
        <taxon>Bacillati</taxon>
        <taxon>Bacillota</taxon>
        <taxon>Bacilli</taxon>
        <taxon>Bacillales</taxon>
        <taxon>Guptibacillaceae</taxon>
        <taxon>Guptibacillus</taxon>
    </lineage>
</organism>
<evidence type="ECO:0000313" key="2">
    <source>
        <dbReference type="Proteomes" id="UP000447833"/>
    </source>
</evidence>
<evidence type="ECO:0000313" key="1">
    <source>
        <dbReference type="EMBL" id="MYL64814.1"/>
    </source>
</evidence>
<dbReference type="Proteomes" id="UP000447833">
    <property type="component" value="Unassembled WGS sequence"/>
</dbReference>
<gene>
    <name evidence="1" type="ORF">GLW07_15760</name>
</gene>